<dbReference type="RefSeq" id="WP_094277616.1">
    <property type="nucleotide sequence ID" value="NZ_JBLWZI010000003.1"/>
</dbReference>
<dbReference type="InterPro" id="IPR037171">
    <property type="entry name" value="NagB/RpiA_transferase-like"/>
</dbReference>
<feature type="active site" description="For ring-opening step" evidence="2">
    <location>
        <position position="141"/>
    </location>
</feature>
<dbReference type="SUPFAM" id="SSF100950">
    <property type="entry name" value="NagB/RpiA/CoA transferase-like"/>
    <property type="match status" value="1"/>
</dbReference>
<gene>
    <name evidence="2" type="primary">nagB</name>
    <name evidence="4" type="ORF">B6S09_06110</name>
    <name evidence="5" type="ORF">LY04_00526</name>
</gene>
<dbReference type="GO" id="GO:0004342">
    <property type="term" value="F:glucosamine-6-phosphate deaminase activity"/>
    <property type="evidence" value="ECO:0007669"/>
    <property type="project" value="UniProtKB-UniRule"/>
</dbReference>
<dbReference type="CDD" id="cd01399">
    <property type="entry name" value="GlcN6P_deaminase"/>
    <property type="match status" value="1"/>
</dbReference>
<feature type="domain" description="Glucosamine/galactosamine-6-phosphate isomerase" evidence="3">
    <location>
        <begin position="8"/>
        <end position="223"/>
    </location>
</feature>
<keyword evidence="7" id="KW-1185">Reference proteome</keyword>
<sequence length="264" mass="29233">MRLIPLASPEQLGQRAARYIVDRINRFAPAEDRPFVLGLPTGSTPLGTYRELVRLYRAGEVSFRHVITFNMDEYAGLPPSHPQSYHAFMHEHLFRHLDIAPENIHLLDGMAPDLPAECRRYEEKMAQYGPVHLFLGGVGSDGHIAFNEAASSLASRTRVMALTDSTRRANARFFDNDPDQVPASALTVGVANLLEAEEIVLLVTGAHKARALQAAVEGPVNHLWTVSALQLHPNSLIFCDDDATLELKVGTLRYFQQRESQAGA</sequence>
<dbReference type="PROSITE" id="PS01161">
    <property type="entry name" value="GLC_GALNAC_ISOMERASE"/>
    <property type="match status" value="1"/>
</dbReference>
<dbReference type="PANTHER" id="PTHR11280">
    <property type="entry name" value="GLUCOSAMINE-6-PHOSPHATE ISOMERASE"/>
    <property type="match status" value="1"/>
</dbReference>
<dbReference type="Proteomes" id="UP000243640">
    <property type="component" value="Unassembled WGS sequence"/>
</dbReference>
<dbReference type="UniPathway" id="UPA00629">
    <property type="reaction ID" value="UER00684"/>
</dbReference>
<feature type="active site" description="Proton acceptor; for ring-opening step" evidence="2">
    <location>
        <position position="143"/>
    </location>
</feature>
<comment type="similarity">
    <text evidence="2">Belongs to the glucosamine/galactosamine-6-phosphate isomerase family. NagB subfamily.</text>
</comment>
<dbReference type="InterPro" id="IPR006148">
    <property type="entry name" value="Glc/Gal-6P_isomerase"/>
</dbReference>
<accession>A0A235CKW5</accession>
<dbReference type="AlphaFoldDB" id="A0A235CKW5"/>
<dbReference type="PANTHER" id="PTHR11280:SF5">
    <property type="entry name" value="GLUCOSAMINE-6-PHOSPHATE ISOMERASE"/>
    <property type="match status" value="1"/>
</dbReference>
<evidence type="ECO:0000256" key="2">
    <source>
        <dbReference type="HAMAP-Rule" id="MF_01241"/>
    </source>
</evidence>
<evidence type="ECO:0000313" key="6">
    <source>
        <dbReference type="Proteomes" id="UP000243640"/>
    </source>
</evidence>
<organism evidence="4 6">
    <name type="scientific">Oceanimonas baumannii</name>
    <dbReference type="NCBI Taxonomy" id="129578"/>
    <lineage>
        <taxon>Bacteria</taxon>
        <taxon>Pseudomonadati</taxon>
        <taxon>Pseudomonadota</taxon>
        <taxon>Gammaproteobacteria</taxon>
        <taxon>Aeromonadales</taxon>
        <taxon>Aeromonadaceae</taxon>
        <taxon>Oceanimonas</taxon>
    </lineage>
</organism>
<evidence type="ECO:0000259" key="3">
    <source>
        <dbReference type="Pfam" id="PF01182"/>
    </source>
</evidence>
<evidence type="ECO:0000313" key="5">
    <source>
        <dbReference type="EMBL" id="TDW62458.1"/>
    </source>
</evidence>
<dbReference type="GO" id="GO:0005737">
    <property type="term" value="C:cytoplasm"/>
    <property type="evidence" value="ECO:0007669"/>
    <property type="project" value="TreeGrafter"/>
</dbReference>
<comment type="subunit">
    <text evidence="2">Homohexamer.</text>
</comment>
<comment type="function">
    <text evidence="2">Catalyzes the reversible isomerization-deamination of glucosamine 6-phosphate (GlcN6P) to form fructose 6-phosphate (Fru6P) and ammonium ion.</text>
</comment>
<dbReference type="Gene3D" id="3.40.50.1360">
    <property type="match status" value="1"/>
</dbReference>
<reference evidence="4 6" key="1">
    <citation type="submission" date="2017-08" db="EMBL/GenBank/DDBJ databases">
        <title>Draft Genome Sequence of the Marine Bacterium Oceanimonas baumannii ATCC 700832.</title>
        <authorList>
            <person name="Mcclelland W.D."/>
            <person name="Brennan M.A."/>
            <person name="Trachtenberg A.M."/>
            <person name="Maclea K.S."/>
        </authorList>
    </citation>
    <scope>NUCLEOTIDE SEQUENCE [LARGE SCALE GENOMIC DNA]</scope>
    <source>
        <strain evidence="4 6">ATCC 700832</strain>
    </source>
</reference>
<dbReference type="GO" id="GO:0042802">
    <property type="term" value="F:identical protein binding"/>
    <property type="evidence" value="ECO:0007669"/>
    <property type="project" value="TreeGrafter"/>
</dbReference>
<dbReference type="GO" id="GO:0006043">
    <property type="term" value="P:glucosamine catabolic process"/>
    <property type="evidence" value="ECO:0007669"/>
    <property type="project" value="TreeGrafter"/>
</dbReference>
<dbReference type="InterPro" id="IPR018321">
    <property type="entry name" value="Glucosamine6P_isomerase_CS"/>
</dbReference>
<comment type="caution">
    <text evidence="2">Lacks conserved residue(s) required for the propagation of feature annotation.</text>
</comment>
<dbReference type="Pfam" id="PF01182">
    <property type="entry name" value="Glucosamine_iso"/>
    <property type="match status" value="1"/>
</dbReference>
<proteinExistence type="inferred from homology"/>
<dbReference type="EMBL" id="SODO01000001">
    <property type="protein sequence ID" value="TDW62458.1"/>
    <property type="molecule type" value="Genomic_DNA"/>
</dbReference>
<dbReference type="EC" id="3.5.99.6" evidence="2"/>
<protein>
    <recommendedName>
        <fullName evidence="2">Glucosamine-6-phosphate deaminase</fullName>
        <ecNumber evidence="2">3.5.99.6</ecNumber>
    </recommendedName>
    <alternativeName>
        <fullName evidence="2">GlcN6P deaminase</fullName>
        <shortName evidence="2">GNPDA</shortName>
    </alternativeName>
    <alternativeName>
        <fullName evidence="2">Glucosamine-6-phosphate isomerase</fullName>
    </alternativeName>
</protein>
<comment type="catalytic activity">
    <reaction evidence="2">
        <text>alpha-D-glucosamine 6-phosphate + H2O = beta-D-fructose 6-phosphate + NH4(+)</text>
        <dbReference type="Rhea" id="RHEA:12172"/>
        <dbReference type="ChEBI" id="CHEBI:15377"/>
        <dbReference type="ChEBI" id="CHEBI:28938"/>
        <dbReference type="ChEBI" id="CHEBI:57634"/>
        <dbReference type="ChEBI" id="CHEBI:75989"/>
        <dbReference type="EC" id="3.5.99.6"/>
    </reaction>
</comment>
<name>A0A235CKW5_9GAMM</name>
<comment type="caution">
    <text evidence="4">The sequence shown here is derived from an EMBL/GenBank/DDBJ whole genome shotgun (WGS) entry which is preliminary data.</text>
</comment>
<dbReference type="InterPro" id="IPR004547">
    <property type="entry name" value="Glucosamine6P_isomerase"/>
</dbReference>
<dbReference type="Proteomes" id="UP000295058">
    <property type="component" value="Unassembled WGS sequence"/>
</dbReference>
<keyword evidence="1 2" id="KW-0378">Hydrolase</keyword>
<comment type="pathway">
    <text evidence="2">Amino-sugar metabolism; N-acetylneuraminate degradation; D-fructose 6-phosphate from N-acetylneuraminate: step 5/5.</text>
</comment>
<reference evidence="5 7" key="2">
    <citation type="submission" date="2019-03" db="EMBL/GenBank/DDBJ databases">
        <title>Genomic Encyclopedia of Archaeal and Bacterial Type Strains, Phase II (KMG-II): from individual species to whole genera.</title>
        <authorList>
            <person name="Goeker M."/>
        </authorList>
    </citation>
    <scope>NUCLEOTIDE SEQUENCE [LARGE SCALE GENOMIC DNA]</scope>
    <source>
        <strain evidence="5 7">DSM 15594</strain>
    </source>
</reference>
<keyword evidence="2" id="KW-0119">Carbohydrate metabolism</keyword>
<evidence type="ECO:0000313" key="4">
    <source>
        <dbReference type="EMBL" id="OYD25248.1"/>
    </source>
</evidence>
<evidence type="ECO:0000313" key="7">
    <source>
        <dbReference type="Proteomes" id="UP000295058"/>
    </source>
</evidence>
<feature type="active site" description="For ring-opening step" evidence="2">
    <location>
        <position position="148"/>
    </location>
</feature>
<feature type="active site" description="Proton acceptor; for enolization step" evidence="2">
    <location>
        <position position="72"/>
    </location>
</feature>
<evidence type="ECO:0000256" key="1">
    <source>
        <dbReference type="ARBA" id="ARBA00022801"/>
    </source>
</evidence>
<dbReference type="GO" id="GO:0006046">
    <property type="term" value="P:N-acetylglucosamine catabolic process"/>
    <property type="evidence" value="ECO:0007669"/>
    <property type="project" value="UniProtKB-UniRule"/>
</dbReference>
<dbReference type="GO" id="GO:0005975">
    <property type="term" value="P:carbohydrate metabolic process"/>
    <property type="evidence" value="ECO:0007669"/>
    <property type="project" value="InterPro"/>
</dbReference>
<dbReference type="GO" id="GO:0019262">
    <property type="term" value="P:N-acetylneuraminate catabolic process"/>
    <property type="evidence" value="ECO:0007669"/>
    <property type="project" value="UniProtKB-UniRule"/>
</dbReference>
<dbReference type="EMBL" id="NQJF01000004">
    <property type="protein sequence ID" value="OYD25248.1"/>
    <property type="molecule type" value="Genomic_DNA"/>
</dbReference>
<dbReference type="NCBIfam" id="TIGR00502">
    <property type="entry name" value="nagB"/>
    <property type="match status" value="1"/>
</dbReference>
<dbReference type="HAMAP" id="MF_01241">
    <property type="entry name" value="GlcN6P_deamin"/>
    <property type="match status" value="1"/>
</dbReference>
<dbReference type="OrthoDB" id="9791139at2"/>